<accession>A0AAD1XG59</accession>
<gene>
    <name evidence="1" type="ORF">ECRASSUSDP1_LOCUS11933</name>
</gene>
<comment type="caution">
    <text evidence="1">The sequence shown here is derived from an EMBL/GenBank/DDBJ whole genome shotgun (WGS) entry which is preliminary data.</text>
</comment>
<reference evidence="1" key="1">
    <citation type="submission" date="2023-07" db="EMBL/GenBank/DDBJ databases">
        <authorList>
            <consortium name="AG Swart"/>
            <person name="Singh M."/>
            <person name="Singh A."/>
            <person name="Seah K."/>
            <person name="Emmerich C."/>
        </authorList>
    </citation>
    <scope>NUCLEOTIDE SEQUENCE</scope>
    <source>
        <strain evidence="1">DP1</strain>
    </source>
</reference>
<proteinExistence type="predicted"/>
<evidence type="ECO:0000313" key="2">
    <source>
        <dbReference type="Proteomes" id="UP001295684"/>
    </source>
</evidence>
<dbReference type="EMBL" id="CAMPGE010011808">
    <property type="protein sequence ID" value="CAI2370616.1"/>
    <property type="molecule type" value="Genomic_DNA"/>
</dbReference>
<dbReference type="Proteomes" id="UP001295684">
    <property type="component" value="Unassembled WGS sequence"/>
</dbReference>
<protein>
    <submittedName>
        <fullName evidence="1">Uncharacterized protein</fullName>
    </submittedName>
</protein>
<evidence type="ECO:0000313" key="1">
    <source>
        <dbReference type="EMBL" id="CAI2370616.1"/>
    </source>
</evidence>
<keyword evidence="2" id="KW-1185">Reference proteome</keyword>
<sequence>MRLNRHHQETNFSPSIVIIKLPYEPTYLSGIELGRKRAGLKELELRKRQMKLKHDPLEGVSISVNEQQRFDSIDNLVKYRPSKSREVAEKILKSDDYNYAKDFKYEKNELDQFNKKGKIFSYFYPDRESLEERYARERLADITLVPDNLSLPNRPLGGSRSSKSYPSLKGKDARLRDEWLDMKMTKELCDRHSQPVTKFSYPFIQFLCNDCYVELPDKSDVYALDELHLPVERLYATLIKYLDGGRAKQLEKYFMEYKHDFEDFYQEREKYCLEKELSIFRKAITEKKLELHDIWQRVEKMFKEYKLLKLFKDYETMILKYQEWAPACFDFKDKYLNQEYVWSSLNRLSDKTMQPIYRRSELCYICLSEPAVNTCNNPMNVKCKICKACSIYCKSHGYYCRLHEARYIKKCPICNIE</sequence>
<dbReference type="AlphaFoldDB" id="A0AAD1XG59"/>
<name>A0AAD1XG59_EUPCR</name>
<organism evidence="1 2">
    <name type="scientific">Euplotes crassus</name>
    <dbReference type="NCBI Taxonomy" id="5936"/>
    <lineage>
        <taxon>Eukaryota</taxon>
        <taxon>Sar</taxon>
        <taxon>Alveolata</taxon>
        <taxon>Ciliophora</taxon>
        <taxon>Intramacronucleata</taxon>
        <taxon>Spirotrichea</taxon>
        <taxon>Hypotrichia</taxon>
        <taxon>Euplotida</taxon>
        <taxon>Euplotidae</taxon>
        <taxon>Moneuplotes</taxon>
    </lineage>
</organism>